<evidence type="ECO:0000259" key="2">
    <source>
        <dbReference type="Pfam" id="PF03733"/>
    </source>
</evidence>
<keyword evidence="1" id="KW-0812">Transmembrane</keyword>
<dbReference type="OrthoDB" id="16982at2759"/>
<evidence type="ECO:0000313" key="3">
    <source>
        <dbReference type="EMBL" id="PIK45706.1"/>
    </source>
</evidence>
<sequence>MESSSEIDLGNTSCESDRFLNVRQHQTLLRHRSMTLKDNMEDGFVLLESPENEIEEKKMEQNYMFGFKKWKAHVTQRPFEERSEAVKSLIYSVTWQYCILHSDWLVDIPCLLVLAVVMAVTVIGWPYAKFCWKLAWYFLWPFGKYVTEASSYELEQAVVQVGTDEGDEHIVTSDADHIIENEGASLLCENKEADLADGLEQNNSRSSVVISKESPRPRKNSIVWGIVKVMRKPVTYVWLLLGGPIIFSVHAVIIILTGLVIFFIPISKTCDPRITGSSPGQIIALCPWASTLSPLHPMGSPPGDTWLWCTVVPQERLFELCTLWCVGVTSYQ</sequence>
<comment type="caution">
    <text evidence="3">The sequence shown here is derived from an EMBL/GenBank/DDBJ whole genome shotgun (WGS) entry which is preliminary data.</text>
</comment>
<name>A0A2G8KCI1_STIJA</name>
<organism evidence="3 4">
    <name type="scientific">Stichopus japonicus</name>
    <name type="common">Sea cucumber</name>
    <dbReference type="NCBI Taxonomy" id="307972"/>
    <lineage>
        <taxon>Eukaryota</taxon>
        <taxon>Metazoa</taxon>
        <taxon>Echinodermata</taxon>
        <taxon>Eleutherozoa</taxon>
        <taxon>Echinozoa</taxon>
        <taxon>Holothuroidea</taxon>
        <taxon>Aspidochirotacea</taxon>
        <taxon>Aspidochirotida</taxon>
        <taxon>Stichopodidae</taxon>
        <taxon>Apostichopus</taxon>
    </lineage>
</organism>
<evidence type="ECO:0000313" key="4">
    <source>
        <dbReference type="Proteomes" id="UP000230750"/>
    </source>
</evidence>
<reference evidence="3 4" key="1">
    <citation type="journal article" date="2017" name="PLoS Biol.">
        <title>The sea cucumber genome provides insights into morphological evolution and visceral regeneration.</title>
        <authorList>
            <person name="Zhang X."/>
            <person name="Sun L."/>
            <person name="Yuan J."/>
            <person name="Sun Y."/>
            <person name="Gao Y."/>
            <person name="Zhang L."/>
            <person name="Li S."/>
            <person name="Dai H."/>
            <person name="Hamel J.F."/>
            <person name="Liu C."/>
            <person name="Yu Y."/>
            <person name="Liu S."/>
            <person name="Lin W."/>
            <person name="Guo K."/>
            <person name="Jin S."/>
            <person name="Xu P."/>
            <person name="Storey K.B."/>
            <person name="Huan P."/>
            <person name="Zhang T."/>
            <person name="Zhou Y."/>
            <person name="Zhang J."/>
            <person name="Lin C."/>
            <person name="Li X."/>
            <person name="Xing L."/>
            <person name="Huo D."/>
            <person name="Sun M."/>
            <person name="Wang L."/>
            <person name="Mercier A."/>
            <person name="Li F."/>
            <person name="Yang H."/>
            <person name="Xiang J."/>
        </authorList>
    </citation>
    <scope>NUCLEOTIDE SEQUENCE [LARGE SCALE GENOMIC DNA]</scope>
    <source>
        <strain evidence="3">Shaxun</strain>
        <tissue evidence="3">Muscle</tissue>
    </source>
</reference>
<dbReference type="InterPro" id="IPR005185">
    <property type="entry name" value="YccF"/>
</dbReference>
<dbReference type="Pfam" id="PF03733">
    <property type="entry name" value="YccF"/>
    <property type="match status" value="1"/>
</dbReference>
<feature type="transmembrane region" description="Helical" evidence="1">
    <location>
        <begin position="236"/>
        <end position="264"/>
    </location>
</feature>
<feature type="transmembrane region" description="Helical" evidence="1">
    <location>
        <begin position="104"/>
        <end position="128"/>
    </location>
</feature>
<evidence type="ECO:0000256" key="1">
    <source>
        <dbReference type="SAM" id="Phobius"/>
    </source>
</evidence>
<dbReference type="EMBL" id="MRZV01000692">
    <property type="protein sequence ID" value="PIK45706.1"/>
    <property type="molecule type" value="Genomic_DNA"/>
</dbReference>
<feature type="domain" description="Inner membrane component" evidence="2">
    <location>
        <begin position="112"/>
        <end position="144"/>
    </location>
</feature>
<keyword evidence="1" id="KW-1133">Transmembrane helix</keyword>
<accession>A0A2G8KCI1</accession>
<keyword evidence="1" id="KW-0472">Membrane</keyword>
<keyword evidence="4" id="KW-1185">Reference proteome</keyword>
<dbReference type="Proteomes" id="UP000230750">
    <property type="component" value="Unassembled WGS sequence"/>
</dbReference>
<proteinExistence type="predicted"/>
<dbReference type="AlphaFoldDB" id="A0A2G8KCI1"/>
<dbReference type="STRING" id="307972.A0A2G8KCI1"/>
<protein>
    <submittedName>
        <fullName evidence="3">Putative low affinity vacuolar monovalent cation/H(+) antiporter</fullName>
    </submittedName>
</protein>
<gene>
    <name evidence="3" type="ORF">BSL78_17436</name>
</gene>